<evidence type="ECO:0000256" key="2">
    <source>
        <dbReference type="ARBA" id="ARBA00022692"/>
    </source>
</evidence>
<dbReference type="SUPFAM" id="SSF74653">
    <property type="entry name" value="TolA/TonB C-terminal domain"/>
    <property type="match status" value="1"/>
</dbReference>
<sequence>MNAPIKQAAELKDVTSTLAETPLVSPQGSMATVARPTSKIITLSPVLELDPNAQPQVRSSRPPITMMEILKQAKLEEAERQATGGANMDRVLKALEQALSQSWNPPPVKEVPVLQRDVRLQFIIGRDGTVLQAEVTKKSGASALDESVTQSAKTLKKISESLPSSFPKDRYTVEVNFHIE</sequence>
<accession>A0A7W7YKS1</accession>
<comment type="caution">
    <text evidence="6">The sequence shown here is derived from an EMBL/GenBank/DDBJ whole genome shotgun (WGS) entry which is preliminary data.</text>
</comment>
<dbReference type="EMBL" id="JACHIF010000004">
    <property type="protein sequence ID" value="MBB5038036.1"/>
    <property type="molecule type" value="Genomic_DNA"/>
</dbReference>
<proteinExistence type="predicted"/>
<dbReference type="AlphaFoldDB" id="A0A7W7YKS1"/>
<name>A0A7W7YKS1_9BACT</name>
<organism evidence="6 7">
    <name type="scientific">Prosthecobacter dejongeii</name>
    <dbReference type="NCBI Taxonomy" id="48465"/>
    <lineage>
        <taxon>Bacteria</taxon>
        <taxon>Pseudomonadati</taxon>
        <taxon>Verrucomicrobiota</taxon>
        <taxon>Verrucomicrobiia</taxon>
        <taxon>Verrucomicrobiales</taxon>
        <taxon>Verrucomicrobiaceae</taxon>
        <taxon>Prosthecobacter</taxon>
    </lineage>
</organism>
<dbReference type="Pfam" id="PF03544">
    <property type="entry name" value="TonB_C"/>
    <property type="match status" value="1"/>
</dbReference>
<feature type="domain" description="TonB C-terminal" evidence="5">
    <location>
        <begin position="90"/>
        <end position="180"/>
    </location>
</feature>
<keyword evidence="3" id="KW-1133">Transmembrane helix</keyword>
<dbReference type="NCBIfam" id="TIGR01352">
    <property type="entry name" value="tonB_Cterm"/>
    <property type="match status" value="1"/>
</dbReference>
<dbReference type="GO" id="GO:0055085">
    <property type="term" value="P:transmembrane transport"/>
    <property type="evidence" value="ECO:0007669"/>
    <property type="project" value="InterPro"/>
</dbReference>
<dbReference type="Gene3D" id="3.30.1150.10">
    <property type="match status" value="1"/>
</dbReference>
<evidence type="ECO:0000256" key="3">
    <source>
        <dbReference type="ARBA" id="ARBA00022989"/>
    </source>
</evidence>
<protein>
    <submittedName>
        <fullName evidence="6">TonB family protein</fullName>
    </submittedName>
</protein>
<evidence type="ECO:0000259" key="5">
    <source>
        <dbReference type="PROSITE" id="PS52015"/>
    </source>
</evidence>
<evidence type="ECO:0000313" key="6">
    <source>
        <dbReference type="EMBL" id="MBB5038036.1"/>
    </source>
</evidence>
<dbReference type="InterPro" id="IPR006260">
    <property type="entry name" value="TonB/TolA_C"/>
</dbReference>
<evidence type="ECO:0000256" key="1">
    <source>
        <dbReference type="ARBA" id="ARBA00004167"/>
    </source>
</evidence>
<dbReference type="Proteomes" id="UP000534294">
    <property type="component" value="Unassembled WGS sequence"/>
</dbReference>
<keyword evidence="4" id="KW-0472">Membrane</keyword>
<dbReference type="PROSITE" id="PS52015">
    <property type="entry name" value="TONB_CTD"/>
    <property type="match status" value="1"/>
</dbReference>
<evidence type="ECO:0000313" key="7">
    <source>
        <dbReference type="Proteomes" id="UP000534294"/>
    </source>
</evidence>
<evidence type="ECO:0000256" key="4">
    <source>
        <dbReference type="ARBA" id="ARBA00023136"/>
    </source>
</evidence>
<keyword evidence="7" id="KW-1185">Reference proteome</keyword>
<comment type="subcellular location">
    <subcellularLocation>
        <location evidence="1">Membrane</location>
        <topology evidence="1">Single-pass membrane protein</topology>
    </subcellularLocation>
</comment>
<keyword evidence="2" id="KW-0812">Transmembrane</keyword>
<reference evidence="6 7" key="1">
    <citation type="submission" date="2020-08" db="EMBL/GenBank/DDBJ databases">
        <title>Genomic Encyclopedia of Type Strains, Phase IV (KMG-IV): sequencing the most valuable type-strain genomes for metagenomic binning, comparative biology and taxonomic classification.</title>
        <authorList>
            <person name="Goeker M."/>
        </authorList>
    </citation>
    <scope>NUCLEOTIDE SEQUENCE [LARGE SCALE GENOMIC DNA]</scope>
    <source>
        <strain evidence="6 7">DSM 12251</strain>
    </source>
</reference>
<dbReference type="GO" id="GO:0016020">
    <property type="term" value="C:membrane"/>
    <property type="evidence" value="ECO:0007669"/>
    <property type="project" value="UniProtKB-SubCell"/>
</dbReference>
<dbReference type="InterPro" id="IPR037682">
    <property type="entry name" value="TonB_C"/>
</dbReference>
<gene>
    <name evidence="6" type="ORF">HNQ64_002294</name>
</gene>